<evidence type="ECO:0000313" key="1">
    <source>
        <dbReference type="EMBL" id="KAG5623983.1"/>
    </source>
</evidence>
<name>A0A9J6AIY0_SOLCO</name>
<keyword evidence="2" id="KW-1185">Reference proteome</keyword>
<evidence type="ECO:0000313" key="2">
    <source>
        <dbReference type="Proteomes" id="UP000824120"/>
    </source>
</evidence>
<proteinExistence type="predicted"/>
<reference evidence="1 2" key="1">
    <citation type="submission" date="2020-09" db="EMBL/GenBank/DDBJ databases">
        <title>De no assembly of potato wild relative species, Solanum commersonii.</title>
        <authorList>
            <person name="Cho K."/>
        </authorList>
    </citation>
    <scope>NUCLEOTIDE SEQUENCE [LARGE SCALE GENOMIC DNA]</scope>
    <source>
        <strain evidence="1">LZ3.2</strain>
        <tissue evidence="1">Leaf</tissue>
    </source>
</reference>
<dbReference type="AlphaFoldDB" id="A0A9J6AIY0"/>
<dbReference type="Proteomes" id="UP000824120">
    <property type="component" value="Chromosome 2"/>
</dbReference>
<dbReference type="OrthoDB" id="10693525at2759"/>
<protein>
    <submittedName>
        <fullName evidence="1">Uncharacterized protein</fullName>
    </submittedName>
</protein>
<dbReference type="EMBL" id="JACXVP010000002">
    <property type="protein sequence ID" value="KAG5623983.1"/>
    <property type="molecule type" value="Genomic_DNA"/>
</dbReference>
<organism evidence="1 2">
    <name type="scientific">Solanum commersonii</name>
    <name type="common">Commerson's wild potato</name>
    <name type="synonym">Commerson's nightshade</name>
    <dbReference type="NCBI Taxonomy" id="4109"/>
    <lineage>
        <taxon>Eukaryota</taxon>
        <taxon>Viridiplantae</taxon>
        <taxon>Streptophyta</taxon>
        <taxon>Embryophyta</taxon>
        <taxon>Tracheophyta</taxon>
        <taxon>Spermatophyta</taxon>
        <taxon>Magnoliopsida</taxon>
        <taxon>eudicotyledons</taxon>
        <taxon>Gunneridae</taxon>
        <taxon>Pentapetalae</taxon>
        <taxon>asterids</taxon>
        <taxon>lamiids</taxon>
        <taxon>Solanales</taxon>
        <taxon>Solanaceae</taxon>
        <taxon>Solanoideae</taxon>
        <taxon>Solaneae</taxon>
        <taxon>Solanum</taxon>
    </lineage>
</organism>
<gene>
    <name evidence="1" type="ORF">H5410_009201</name>
</gene>
<comment type="caution">
    <text evidence="1">The sequence shown here is derived from an EMBL/GenBank/DDBJ whole genome shotgun (WGS) entry which is preliminary data.</text>
</comment>
<accession>A0A9J6AIY0</accession>
<sequence length="159" mass="19320">MPFGCRLWRNILKGWEDFKVNISFKVGNGKRINLWKHTDLTIQQIRRTLSSDFLRFRRDFHDWEVTELHRLLAILHRQVISFDNSDALQWGSGLWGIMEFPLGVILTAQNLRKRKTVYVSWCYIDVDHRLLHCVFTMRFWWDMLQWFGTFGQCQKLWKI</sequence>